<keyword evidence="4" id="KW-1185">Reference proteome</keyword>
<feature type="compositionally biased region" description="Low complexity" evidence="1">
    <location>
        <begin position="176"/>
        <end position="195"/>
    </location>
</feature>
<feature type="compositionally biased region" description="Pro residues" evidence="1">
    <location>
        <begin position="72"/>
        <end position="81"/>
    </location>
</feature>
<feature type="transmembrane region" description="Helical" evidence="2">
    <location>
        <begin position="16"/>
        <end position="37"/>
    </location>
</feature>
<dbReference type="Proteomes" id="UP000076738">
    <property type="component" value="Unassembled WGS sequence"/>
</dbReference>
<protein>
    <submittedName>
        <fullName evidence="3">Uncharacterized protein</fullName>
    </submittedName>
</protein>
<evidence type="ECO:0000313" key="3">
    <source>
        <dbReference type="EMBL" id="KZO96352.1"/>
    </source>
</evidence>
<dbReference type="STRING" id="1330018.A0A167M5D9"/>
<feature type="region of interest" description="Disordered" evidence="1">
    <location>
        <begin position="141"/>
        <end position="464"/>
    </location>
</feature>
<feature type="compositionally biased region" description="Basic and acidic residues" evidence="1">
    <location>
        <begin position="424"/>
        <end position="435"/>
    </location>
</feature>
<evidence type="ECO:0000313" key="4">
    <source>
        <dbReference type="Proteomes" id="UP000076738"/>
    </source>
</evidence>
<feature type="compositionally biased region" description="Basic and acidic residues" evidence="1">
    <location>
        <begin position="146"/>
        <end position="171"/>
    </location>
</feature>
<feature type="region of interest" description="Disordered" evidence="1">
    <location>
        <begin position="45"/>
        <end position="120"/>
    </location>
</feature>
<feature type="compositionally biased region" description="Low complexity" evidence="1">
    <location>
        <begin position="86"/>
        <end position="95"/>
    </location>
</feature>
<feature type="compositionally biased region" description="Basic and acidic residues" evidence="1">
    <location>
        <begin position="479"/>
        <end position="521"/>
    </location>
</feature>
<feature type="compositionally biased region" description="Basic and acidic residues" evidence="1">
    <location>
        <begin position="313"/>
        <end position="327"/>
    </location>
</feature>
<feature type="compositionally biased region" description="Basic and acidic residues" evidence="1">
    <location>
        <begin position="444"/>
        <end position="464"/>
    </location>
</feature>
<reference evidence="3 4" key="1">
    <citation type="journal article" date="2016" name="Mol. Biol. Evol.">
        <title>Comparative Genomics of Early-Diverging Mushroom-Forming Fungi Provides Insights into the Origins of Lignocellulose Decay Capabilities.</title>
        <authorList>
            <person name="Nagy L.G."/>
            <person name="Riley R."/>
            <person name="Tritt A."/>
            <person name="Adam C."/>
            <person name="Daum C."/>
            <person name="Floudas D."/>
            <person name="Sun H."/>
            <person name="Yadav J.S."/>
            <person name="Pangilinan J."/>
            <person name="Larsson K.H."/>
            <person name="Matsuura K."/>
            <person name="Barry K."/>
            <person name="Labutti K."/>
            <person name="Kuo R."/>
            <person name="Ohm R.A."/>
            <person name="Bhattacharya S.S."/>
            <person name="Shirouzu T."/>
            <person name="Yoshinaga Y."/>
            <person name="Martin F.M."/>
            <person name="Grigoriev I.V."/>
            <person name="Hibbett D.S."/>
        </authorList>
    </citation>
    <scope>NUCLEOTIDE SEQUENCE [LARGE SCALE GENOMIC DNA]</scope>
    <source>
        <strain evidence="3 4">TUFC12733</strain>
    </source>
</reference>
<gene>
    <name evidence="3" type="ORF">CALVIDRAFT_563847</name>
</gene>
<feature type="region of interest" description="Disordered" evidence="1">
    <location>
        <begin position="479"/>
        <end position="533"/>
    </location>
</feature>
<feature type="compositionally biased region" description="Pro residues" evidence="1">
    <location>
        <begin position="276"/>
        <end position="292"/>
    </location>
</feature>
<accession>A0A167M5D9</accession>
<organism evidence="3 4">
    <name type="scientific">Calocera viscosa (strain TUFC12733)</name>
    <dbReference type="NCBI Taxonomy" id="1330018"/>
    <lineage>
        <taxon>Eukaryota</taxon>
        <taxon>Fungi</taxon>
        <taxon>Dikarya</taxon>
        <taxon>Basidiomycota</taxon>
        <taxon>Agaricomycotina</taxon>
        <taxon>Dacrymycetes</taxon>
        <taxon>Dacrymycetales</taxon>
        <taxon>Dacrymycetaceae</taxon>
        <taxon>Calocera</taxon>
    </lineage>
</organism>
<dbReference type="AlphaFoldDB" id="A0A167M5D9"/>
<name>A0A167M5D9_CALVF</name>
<feature type="compositionally biased region" description="Low complexity" evidence="1">
    <location>
        <begin position="328"/>
        <end position="339"/>
    </location>
</feature>
<keyword evidence="2" id="KW-0472">Membrane</keyword>
<sequence>MNALSPPALLAPKQPLVIYFATLVLSLSGLILSIFFLTTRSRLPRPRSAPAQERTQPGFGSAPEPVHFSPSSPAPTSPSTPRPRLRTAARAASSPELRPLAFQPSPTNLAGPAGPQRQKLACPRRALTALPFGSPRLRLAPSASALEKESKAGKGREKLSKASKGLRELKGRRGRGSISSFLSSSCESLSAASPSEAEDPAPPAQGQAIPFPFPHQPSGLGLGLGVEVGEGEESDNSPTPRASPVRRRQEGKGMFWLRKSGTLPTLPTPAARSQPPRAPFPPLPPPALPLPSLPTATAAVAGRSATPTSATITRERKSREQTHERRSSSGSSSARSTGSAPPPYTPSPVRLRPSKSGVAPQREEPGTPTLEKTPQGTSKPGGMVRRSSTLARLSGIFSHSHSPSAPAGSRSVLGLPALTSPEPMEEKGRGMRESRSLGGASTRGPKEMGAKREMGGRREKLGRHELMRSFERLVEKDVLDEKERERRGEEREERRPAMATEKERGSVRTMQEKREDGEGKSPRRWRLARLQAA</sequence>
<dbReference type="EMBL" id="KV417284">
    <property type="protein sequence ID" value="KZO96352.1"/>
    <property type="molecule type" value="Genomic_DNA"/>
</dbReference>
<keyword evidence="2" id="KW-0812">Transmembrane</keyword>
<proteinExistence type="predicted"/>
<keyword evidence="2" id="KW-1133">Transmembrane helix</keyword>
<feature type="compositionally biased region" description="Low complexity" evidence="1">
    <location>
        <begin position="398"/>
        <end position="411"/>
    </location>
</feature>
<evidence type="ECO:0000256" key="1">
    <source>
        <dbReference type="SAM" id="MobiDB-lite"/>
    </source>
</evidence>
<evidence type="ECO:0000256" key="2">
    <source>
        <dbReference type="SAM" id="Phobius"/>
    </source>
</evidence>